<dbReference type="KEGG" id="sro:Sros_3660"/>
<sequence length="411" mass="42446">MTLPVVLVVGGAGSASPMEVADAAAGLCRPLFAYRRSDPSVSTRLIELFELLGPAVDLDDAGDLRRLGARGIVSFSDAGIGQAAAIAEELCLEYHSSAAATALTDKSVQRAVLAAAGAESVRHARVSSSADVGPALRSVGVPAVVKPVSGSGSRDTYPVSDVPAGSALLRELLADRPGTAYIVEEQLSGDTSVAGPAWGDYVSVETLVTGGHPRPLAVTGRLPLEAPYRETGFFVPATLRPETVSAAAELAHRAIRALGVTSGLVHTELKLTATGPRVIEVNGRLGGFVAPLLRRAAGVDPVRLALAAALGTATPRTLSYSCVAFQRLVLPRAGAVRVAGIRGVEDLGRVPGVEQVRISALPGAEVDWRAGYHGNLGLVAGAVEDHGQLSATLDEITRVLRVEYVYRAEVG</sequence>
<accession>D2AS62</accession>
<proteinExistence type="predicted"/>
<feature type="domain" description="ATP-grasp" evidence="5">
    <location>
        <begin position="110"/>
        <end position="310"/>
    </location>
</feature>
<dbReference type="Proteomes" id="UP000002029">
    <property type="component" value="Chromosome"/>
</dbReference>
<dbReference type="GO" id="GO:0016874">
    <property type="term" value="F:ligase activity"/>
    <property type="evidence" value="ECO:0007669"/>
    <property type="project" value="UniProtKB-KW"/>
</dbReference>
<dbReference type="InterPro" id="IPR011761">
    <property type="entry name" value="ATP-grasp"/>
</dbReference>
<dbReference type="PROSITE" id="PS50975">
    <property type="entry name" value="ATP_GRASP"/>
    <property type="match status" value="1"/>
</dbReference>
<evidence type="ECO:0000259" key="5">
    <source>
        <dbReference type="PROSITE" id="PS50975"/>
    </source>
</evidence>
<evidence type="ECO:0000256" key="4">
    <source>
        <dbReference type="PROSITE-ProRule" id="PRU00409"/>
    </source>
</evidence>
<keyword evidence="1" id="KW-0436">Ligase</keyword>
<dbReference type="eggNOG" id="COG0151">
    <property type="taxonomic scope" value="Bacteria"/>
</dbReference>
<reference evidence="6 7" key="1">
    <citation type="journal article" date="2010" name="Stand. Genomic Sci.">
        <title>Complete genome sequence of Streptosporangium roseum type strain (NI 9100).</title>
        <authorList>
            <person name="Nolan M."/>
            <person name="Sikorski J."/>
            <person name="Jando M."/>
            <person name="Lucas S."/>
            <person name="Lapidus A."/>
            <person name="Glavina Del Rio T."/>
            <person name="Chen F."/>
            <person name="Tice H."/>
            <person name="Pitluck S."/>
            <person name="Cheng J.F."/>
            <person name="Chertkov O."/>
            <person name="Sims D."/>
            <person name="Meincke L."/>
            <person name="Brettin T."/>
            <person name="Han C."/>
            <person name="Detter J.C."/>
            <person name="Bruce D."/>
            <person name="Goodwin L."/>
            <person name="Land M."/>
            <person name="Hauser L."/>
            <person name="Chang Y.J."/>
            <person name="Jeffries C.D."/>
            <person name="Ivanova N."/>
            <person name="Mavromatis K."/>
            <person name="Mikhailova N."/>
            <person name="Chen A."/>
            <person name="Palaniappan K."/>
            <person name="Chain P."/>
            <person name="Rohde M."/>
            <person name="Goker M."/>
            <person name="Bristow J."/>
            <person name="Eisen J.A."/>
            <person name="Markowitz V."/>
            <person name="Hugenholtz P."/>
            <person name="Kyrpides N.C."/>
            <person name="Klenk H.P."/>
        </authorList>
    </citation>
    <scope>NUCLEOTIDE SEQUENCE [LARGE SCALE GENOMIC DNA]</scope>
    <source>
        <strain evidence="7">ATCC 12428 / DSM 43021 / JCM 3005 / NI 9100</strain>
    </source>
</reference>
<dbReference type="Pfam" id="PF13535">
    <property type="entry name" value="ATP-grasp_4"/>
    <property type="match status" value="1"/>
</dbReference>
<evidence type="ECO:0000313" key="7">
    <source>
        <dbReference type="Proteomes" id="UP000002029"/>
    </source>
</evidence>
<evidence type="ECO:0000256" key="2">
    <source>
        <dbReference type="ARBA" id="ARBA00022741"/>
    </source>
</evidence>
<dbReference type="PANTHER" id="PTHR43585">
    <property type="entry name" value="FUMIPYRROLE BIOSYNTHESIS PROTEIN C"/>
    <property type="match status" value="1"/>
</dbReference>
<dbReference type="AlphaFoldDB" id="D2AS62"/>
<keyword evidence="2 4" id="KW-0547">Nucleotide-binding</keyword>
<dbReference type="OrthoDB" id="24041at2"/>
<dbReference type="HOGENOM" id="CLU_029016_6_0_11"/>
<dbReference type="PANTHER" id="PTHR43585:SF2">
    <property type="entry name" value="ATP-GRASP ENZYME FSQD"/>
    <property type="match status" value="1"/>
</dbReference>
<dbReference type="SUPFAM" id="SSF56059">
    <property type="entry name" value="Glutathione synthetase ATP-binding domain-like"/>
    <property type="match status" value="1"/>
</dbReference>
<gene>
    <name evidence="6" type="ordered locus">Sros_3660</name>
</gene>
<keyword evidence="7" id="KW-1185">Reference proteome</keyword>
<dbReference type="EMBL" id="CP001814">
    <property type="protein sequence ID" value="ACZ86589.1"/>
    <property type="molecule type" value="Genomic_DNA"/>
</dbReference>
<dbReference type="Gene3D" id="3.30.470.20">
    <property type="entry name" value="ATP-grasp fold, B domain"/>
    <property type="match status" value="1"/>
</dbReference>
<evidence type="ECO:0000256" key="3">
    <source>
        <dbReference type="ARBA" id="ARBA00022840"/>
    </source>
</evidence>
<dbReference type="GO" id="GO:0005524">
    <property type="term" value="F:ATP binding"/>
    <property type="evidence" value="ECO:0007669"/>
    <property type="project" value="UniProtKB-UniRule"/>
</dbReference>
<name>D2AS62_STRRD</name>
<protein>
    <recommendedName>
        <fullName evidence="5">ATP-grasp domain-containing protein</fullName>
    </recommendedName>
</protein>
<dbReference type="InterPro" id="IPR052032">
    <property type="entry name" value="ATP-dep_AA_Ligase"/>
</dbReference>
<keyword evidence="3 4" id="KW-0067">ATP-binding</keyword>
<evidence type="ECO:0000313" key="6">
    <source>
        <dbReference type="EMBL" id="ACZ86589.1"/>
    </source>
</evidence>
<dbReference type="GO" id="GO:0046872">
    <property type="term" value="F:metal ion binding"/>
    <property type="evidence" value="ECO:0007669"/>
    <property type="project" value="InterPro"/>
</dbReference>
<dbReference type="STRING" id="479432.Sros_3660"/>
<dbReference type="RefSeq" id="WP_012890332.1">
    <property type="nucleotide sequence ID" value="NC_013595.1"/>
</dbReference>
<organism evidence="6 7">
    <name type="scientific">Streptosporangium roseum (strain ATCC 12428 / DSM 43021 / JCM 3005 / KCTC 9067 / NCIMB 10171 / NRRL 2505 / NI 9100)</name>
    <dbReference type="NCBI Taxonomy" id="479432"/>
    <lineage>
        <taxon>Bacteria</taxon>
        <taxon>Bacillati</taxon>
        <taxon>Actinomycetota</taxon>
        <taxon>Actinomycetes</taxon>
        <taxon>Streptosporangiales</taxon>
        <taxon>Streptosporangiaceae</taxon>
        <taxon>Streptosporangium</taxon>
    </lineage>
</organism>
<evidence type="ECO:0000256" key="1">
    <source>
        <dbReference type="ARBA" id="ARBA00022598"/>
    </source>
</evidence>